<evidence type="ECO:0000313" key="2">
    <source>
        <dbReference type="Proteomes" id="UP001633002"/>
    </source>
</evidence>
<reference evidence="1 2" key="1">
    <citation type="submission" date="2024-09" db="EMBL/GenBank/DDBJ databases">
        <title>Chromosome-scale assembly of Riccia sorocarpa.</title>
        <authorList>
            <person name="Paukszto L."/>
        </authorList>
    </citation>
    <scope>NUCLEOTIDE SEQUENCE [LARGE SCALE GENOMIC DNA]</scope>
    <source>
        <strain evidence="1">LP-2024</strain>
        <tissue evidence="1">Aerial parts of the thallus</tissue>
    </source>
</reference>
<evidence type="ECO:0000313" key="1">
    <source>
        <dbReference type="EMBL" id="KAL3693456.1"/>
    </source>
</evidence>
<dbReference type="EMBL" id="JBJQOH010000003">
    <property type="protein sequence ID" value="KAL3693456.1"/>
    <property type="molecule type" value="Genomic_DNA"/>
</dbReference>
<protein>
    <submittedName>
        <fullName evidence="1">Uncharacterized protein</fullName>
    </submittedName>
</protein>
<organism evidence="1 2">
    <name type="scientific">Riccia sorocarpa</name>
    <dbReference type="NCBI Taxonomy" id="122646"/>
    <lineage>
        <taxon>Eukaryota</taxon>
        <taxon>Viridiplantae</taxon>
        <taxon>Streptophyta</taxon>
        <taxon>Embryophyta</taxon>
        <taxon>Marchantiophyta</taxon>
        <taxon>Marchantiopsida</taxon>
        <taxon>Marchantiidae</taxon>
        <taxon>Marchantiales</taxon>
        <taxon>Ricciaceae</taxon>
        <taxon>Riccia</taxon>
    </lineage>
</organism>
<name>A0ABD3HRR0_9MARC</name>
<dbReference type="AlphaFoldDB" id="A0ABD3HRR0"/>
<comment type="caution">
    <text evidence="1">The sequence shown here is derived from an EMBL/GenBank/DDBJ whole genome shotgun (WGS) entry which is preliminary data.</text>
</comment>
<dbReference type="Proteomes" id="UP001633002">
    <property type="component" value="Unassembled WGS sequence"/>
</dbReference>
<keyword evidence="2" id="KW-1185">Reference proteome</keyword>
<sequence>MALLIAVPAFGDYSNFGMNTSVAGLCPTDSDRAIHPHSTTERSETRSSLSVQWRSFCIAEWMQELLLAILGSSEALNSFAYIAFWITGSPVIIFANQTTRVCQVIDSHCKDLLTRDFSWTETVHYLNPGLPQDKLKAGFNHKLIESWTSCCCTDPCRAQGTLCNWRDLISR</sequence>
<gene>
    <name evidence="1" type="ORF">R1sor_007107</name>
</gene>
<accession>A0ABD3HRR0</accession>
<proteinExistence type="predicted"/>